<evidence type="ECO:0000259" key="1">
    <source>
        <dbReference type="Pfam" id="PF01323"/>
    </source>
</evidence>
<comment type="caution">
    <text evidence="2">The sequence shown here is derived from an EMBL/GenBank/DDBJ whole genome shotgun (WGS) entry which is preliminary data.</text>
</comment>
<reference evidence="2 3" key="1">
    <citation type="submission" date="2017-06" db="EMBL/GenBank/DDBJ databases">
        <title>Ant-infecting Ophiocordyceps genomes reveal a high diversity of potential behavioral manipulation genes and a possible major role for enterotoxins.</title>
        <authorList>
            <person name="De Bekker C."/>
            <person name="Evans H.C."/>
            <person name="Brachmann A."/>
            <person name="Hughes D.P."/>
        </authorList>
    </citation>
    <scope>NUCLEOTIDE SEQUENCE [LARGE SCALE GENOMIC DNA]</scope>
    <source>
        <strain evidence="2 3">Map64</strain>
    </source>
</reference>
<proteinExistence type="predicted"/>
<dbReference type="OrthoDB" id="1930760at2759"/>
<evidence type="ECO:0000313" key="2">
    <source>
        <dbReference type="EMBL" id="PHH61306.1"/>
    </source>
</evidence>
<sequence length="230" mass="25671">MTVSAKRFVIPIEFFSDSLCPWCWVEKHSLEAAMLNFGQKYPDVDFELIWRSYCLNPLLKTQCDKLSLYNEWAGGKSDQQLSRVRTAAAKYSLPLAISGSSGPSRTSQILLASVLRHAGPEAQARVAEALFRGHFAEGRNVSDVEWLVSLACQLVGLSESLVRADLDNPSLGRAVDEEFEEAVEERGVEAVPCVIVLGKYKAGGYQQEDFFFTLFERIRAEYLLPAKSKP</sequence>
<organism evidence="2 3">
    <name type="scientific">Ophiocordyceps australis</name>
    <dbReference type="NCBI Taxonomy" id="1399860"/>
    <lineage>
        <taxon>Eukaryota</taxon>
        <taxon>Fungi</taxon>
        <taxon>Dikarya</taxon>
        <taxon>Ascomycota</taxon>
        <taxon>Pezizomycotina</taxon>
        <taxon>Sordariomycetes</taxon>
        <taxon>Hypocreomycetidae</taxon>
        <taxon>Hypocreales</taxon>
        <taxon>Ophiocordycipitaceae</taxon>
        <taxon>Ophiocordyceps</taxon>
    </lineage>
</organism>
<feature type="domain" description="DSBA-like thioredoxin" evidence="1">
    <location>
        <begin position="12"/>
        <end position="211"/>
    </location>
</feature>
<dbReference type="InterPro" id="IPR001853">
    <property type="entry name" value="DSBA-like_thioredoxin_dom"/>
</dbReference>
<dbReference type="AlphaFoldDB" id="A0A2C5Y0V2"/>
<dbReference type="Gene3D" id="3.40.30.10">
    <property type="entry name" value="Glutaredoxin"/>
    <property type="match status" value="1"/>
</dbReference>
<accession>A0A2C5Y0V2</accession>
<gene>
    <name evidence="2" type="ORF">CDD81_485</name>
</gene>
<dbReference type="PANTHER" id="PTHR13887">
    <property type="entry name" value="GLUTATHIONE S-TRANSFERASE KAPPA"/>
    <property type="match status" value="1"/>
</dbReference>
<dbReference type="PANTHER" id="PTHR13887:SF41">
    <property type="entry name" value="THIOREDOXIN SUPERFAMILY PROTEIN"/>
    <property type="match status" value="1"/>
</dbReference>
<keyword evidence="3" id="KW-1185">Reference proteome</keyword>
<dbReference type="SUPFAM" id="SSF52833">
    <property type="entry name" value="Thioredoxin-like"/>
    <property type="match status" value="1"/>
</dbReference>
<protein>
    <recommendedName>
        <fullName evidence="1">DSBA-like thioredoxin domain-containing protein</fullName>
    </recommendedName>
</protein>
<dbReference type="GO" id="GO:0016491">
    <property type="term" value="F:oxidoreductase activity"/>
    <property type="evidence" value="ECO:0007669"/>
    <property type="project" value="InterPro"/>
</dbReference>
<dbReference type="Pfam" id="PF01323">
    <property type="entry name" value="DSBA"/>
    <property type="match status" value="1"/>
</dbReference>
<evidence type="ECO:0000313" key="3">
    <source>
        <dbReference type="Proteomes" id="UP000226192"/>
    </source>
</evidence>
<dbReference type="Proteomes" id="UP000226192">
    <property type="component" value="Unassembled WGS sequence"/>
</dbReference>
<dbReference type="EMBL" id="NJET01000108">
    <property type="protein sequence ID" value="PHH61306.1"/>
    <property type="molecule type" value="Genomic_DNA"/>
</dbReference>
<dbReference type="InterPro" id="IPR036249">
    <property type="entry name" value="Thioredoxin-like_sf"/>
</dbReference>
<name>A0A2C5Y0V2_9HYPO</name>